<gene>
    <name evidence="7" type="primary">pyrF</name>
    <name evidence="9" type="ORF">BBOMB_0252</name>
</gene>
<dbReference type="RefSeq" id="WP_044086438.1">
    <property type="nucleotide sequence ID" value="NZ_ATLK01000001.1"/>
</dbReference>
<dbReference type="SUPFAM" id="SSF51366">
    <property type="entry name" value="Ribulose-phoshate binding barrel"/>
    <property type="match status" value="1"/>
</dbReference>
<evidence type="ECO:0000256" key="1">
    <source>
        <dbReference type="ARBA" id="ARBA00004861"/>
    </source>
</evidence>
<evidence type="ECO:0000256" key="2">
    <source>
        <dbReference type="ARBA" id="ARBA00008847"/>
    </source>
</evidence>
<dbReference type="Gene3D" id="3.20.20.70">
    <property type="entry name" value="Aldolase class I"/>
    <property type="match status" value="1"/>
</dbReference>
<dbReference type="GO" id="GO:0044205">
    <property type="term" value="P:'de novo' UMP biosynthetic process"/>
    <property type="evidence" value="ECO:0007669"/>
    <property type="project" value="UniProtKB-UniRule"/>
</dbReference>
<keyword evidence="4 7" id="KW-0665">Pyrimidine biosynthesis</keyword>
<organism evidence="9 10">
    <name type="scientific">Bifidobacterium bombi DSM 19703</name>
    <dbReference type="NCBI Taxonomy" id="1341695"/>
    <lineage>
        <taxon>Bacteria</taxon>
        <taxon>Bacillati</taxon>
        <taxon>Actinomycetota</taxon>
        <taxon>Actinomycetes</taxon>
        <taxon>Bifidobacteriales</taxon>
        <taxon>Bifidobacteriaceae</taxon>
        <taxon>Bifidobacterium</taxon>
    </lineage>
</organism>
<dbReference type="InterPro" id="IPR011995">
    <property type="entry name" value="OMPdecase_type-2"/>
</dbReference>
<dbReference type="GO" id="GO:0006207">
    <property type="term" value="P:'de novo' pyrimidine nucleobase biosynthetic process"/>
    <property type="evidence" value="ECO:0007669"/>
    <property type="project" value="InterPro"/>
</dbReference>
<dbReference type="NCBIfam" id="TIGR02127">
    <property type="entry name" value="pyrF_sub2"/>
    <property type="match status" value="1"/>
</dbReference>
<comment type="caution">
    <text evidence="9">The sequence shown here is derived from an EMBL/GenBank/DDBJ whole genome shotgun (WGS) entry which is preliminary data.</text>
</comment>
<dbReference type="PROSITE" id="PS00156">
    <property type="entry name" value="OMPDECASE"/>
    <property type="match status" value="1"/>
</dbReference>
<sequence>MDKLIEAIEAKDNPSVVGLDPTEALIPAQVLESLNGQAGEDGDNVAVDRQSIAGEDVSSQASSYPAGQVAAAFYDFNRAVIDAVKDIVPAVKPQIAMYEAYGALGIDAYRLTCEYAHSQGLYVLGDIKRGDIGSTAAAYAKHLTGVGGRNEERNGQPWTEDAITVNPYFGTDGITPFMDAAAGNGKDVFALVRTSNPSSREIQELRLEGGGCLYEHVADLVEDWGRASRGDHGYSRLGAVVGATHPRQGLELRRRMAHTFFLVPGYGVQGGTANDVAGMFDDNRSGAIVNSSRGIIGAWQKSGEYSPDMDAQEAIDLVAKTARAAVIAMRDDLAQALRSR</sequence>
<proteinExistence type="inferred from homology"/>
<comment type="catalytic activity">
    <reaction evidence="6 7">
        <text>orotidine 5'-phosphate + H(+) = UMP + CO2</text>
        <dbReference type="Rhea" id="RHEA:11596"/>
        <dbReference type="ChEBI" id="CHEBI:15378"/>
        <dbReference type="ChEBI" id="CHEBI:16526"/>
        <dbReference type="ChEBI" id="CHEBI:57538"/>
        <dbReference type="ChEBI" id="CHEBI:57865"/>
        <dbReference type="EC" id="4.1.1.23"/>
    </reaction>
</comment>
<dbReference type="OrthoDB" id="9808470at2"/>
<feature type="domain" description="Orotidine 5'-phosphate decarboxylase" evidence="8">
    <location>
        <begin position="14"/>
        <end position="314"/>
    </location>
</feature>
<keyword evidence="5 7" id="KW-0456">Lyase</keyword>
<dbReference type="CDD" id="cd04725">
    <property type="entry name" value="OMP_decarboxylase_like"/>
    <property type="match status" value="1"/>
</dbReference>
<dbReference type="UniPathway" id="UPA00070">
    <property type="reaction ID" value="UER00120"/>
</dbReference>
<evidence type="ECO:0000256" key="7">
    <source>
        <dbReference type="HAMAP-Rule" id="MF_01215"/>
    </source>
</evidence>
<dbReference type="STRING" id="1341695.BBOMB_0252"/>
<comment type="similarity">
    <text evidence="2 7">Belongs to the OMP decarboxylase family. Type 2 subfamily.</text>
</comment>
<dbReference type="InterPro" id="IPR001754">
    <property type="entry name" value="OMPdeCOase_dom"/>
</dbReference>
<evidence type="ECO:0000256" key="6">
    <source>
        <dbReference type="ARBA" id="ARBA00049157"/>
    </source>
</evidence>
<dbReference type="InterPro" id="IPR011060">
    <property type="entry name" value="RibuloseP-bd_barrel"/>
</dbReference>
<name>A0A080N203_9BIFI</name>
<dbReference type="EMBL" id="ATLK01000001">
    <property type="protein sequence ID" value="KFF30928.1"/>
    <property type="molecule type" value="Genomic_DNA"/>
</dbReference>
<dbReference type="Pfam" id="PF00215">
    <property type="entry name" value="OMPdecase"/>
    <property type="match status" value="1"/>
</dbReference>
<protein>
    <recommendedName>
        <fullName evidence="7">Orotidine 5'-phosphate decarboxylase</fullName>
        <ecNumber evidence="7">4.1.1.23</ecNumber>
    </recommendedName>
    <alternativeName>
        <fullName evidence="7">OMP decarboxylase</fullName>
        <shortName evidence="7">OMPDCase</shortName>
        <shortName evidence="7">OMPdecase</shortName>
    </alternativeName>
</protein>
<dbReference type="PANTHER" id="PTHR43375:SF1">
    <property type="entry name" value="OROTIDINE 5'-PHOSPHATE DECARBOXYLASE"/>
    <property type="match status" value="1"/>
</dbReference>
<evidence type="ECO:0000256" key="4">
    <source>
        <dbReference type="ARBA" id="ARBA00022975"/>
    </source>
</evidence>
<keyword evidence="3 7" id="KW-0210">Decarboxylase</keyword>
<evidence type="ECO:0000256" key="5">
    <source>
        <dbReference type="ARBA" id="ARBA00023239"/>
    </source>
</evidence>
<dbReference type="Proteomes" id="UP000028730">
    <property type="component" value="Unassembled WGS sequence"/>
</dbReference>
<dbReference type="AlphaFoldDB" id="A0A080N203"/>
<feature type="active site" description="Proton donor" evidence="7">
    <location>
        <position position="128"/>
    </location>
</feature>
<evidence type="ECO:0000313" key="10">
    <source>
        <dbReference type="Proteomes" id="UP000028730"/>
    </source>
</evidence>
<reference evidence="9 10" key="1">
    <citation type="journal article" date="2014" name="Appl. Environ. Microbiol.">
        <title>Genomic encyclopedia of type strains of the genus Bifidobacterium.</title>
        <authorList>
            <person name="Milani C."/>
            <person name="Lugli G.A."/>
            <person name="Duranti S."/>
            <person name="Turroni F."/>
            <person name="Bottacini F."/>
            <person name="Mangifesta M."/>
            <person name="Sanchez B."/>
            <person name="Viappiani A."/>
            <person name="Mancabelli L."/>
            <person name="Taminiau B."/>
            <person name="Delcenserie V."/>
            <person name="Barrangou R."/>
            <person name="Margolles A."/>
            <person name="van Sinderen D."/>
            <person name="Ventura M."/>
        </authorList>
    </citation>
    <scope>NUCLEOTIDE SEQUENCE [LARGE SCALE GENOMIC DNA]</scope>
    <source>
        <strain evidence="9 10">DSM 19703</strain>
    </source>
</reference>
<keyword evidence="10" id="KW-1185">Reference proteome</keyword>
<dbReference type="PANTHER" id="PTHR43375">
    <property type="entry name" value="OROTIDINE 5'-PHOSPHATE DECARBOXYLASE"/>
    <property type="match status" value="1"/>
</dbReference>
<comment type="pathway">
    <text evidence="1 7">Pyrimidine metabolism; UMP biosynthesis via de novo pathway; UMP from orotate: step 2/2.</text>
</comment>
<accession>A0A080N203</accession>
<evidence type="ECO:0000259" key="8">
    <source>
        <dbReference type="SMART" id="SM00934"/>
    </source>
</evidence>
<evidence type="ECO:0000256" key="3">
    <source>
        <dbReference type="ARBA" id="ARBA00022793"/>
    </source>
</evidence>
<dbReference type="InterPro" id="IPR018089">
    <property type="entry name" value="OMPdecase_AS"/>
</dbReference>
<evidence type="ECO:0000313" key="9">
    <source>
        <dbReference type="EMBL" id="KFF30928.1"/>
    </source>
</evidence>
<dbReference type="eggNOG" id="COG0284">
    <property type="taxonomic scope" value="Bacteria"/>
</dbReference>
<dbReference type="GO" id="GO:0004590">
    <property type="term" value="F:orotidine-5'-phosphate decarboxylase activity"/>
    <property type="evidence" value="ECO:0007669"/>
    <property type="project" value="UniProtKB-UniRule"/>
</dbReference>
<dbReference type="SMART" id="SM00934">
    <property type="entry name" value="OMPdecase"/>
    <property type="match status" value="1"/>
</dbReference>
<dbReference type="EC" id="4.1.1.23" evidence="7"/>
<dbReference type="InterPro" id="IPR013785">
    <property type="entry name" value="Aldolase_TIM"/>
</dbReference>
<dbReference type="HAMAP" id="MF_01215">
    <property type="entry name" value="OMPdecase_type2"/>
    <property type="match status" value="1"/>
</dbReference>